<evidence type="ECO:0000313" key="3">
    <source>
        <dbReference type="Proteomes" id="UP000027616"/>
    </source>
</evidence>
<evidence type="ECO:0000259" key="1">
    <source>
        <dbReference type="Pfam" id="PF01844"/>
    </source>
</evidence>
<feature type="domain" description="HNH" evidence="1">
    <location>
        <begin position="40"/>
        <end position="85"/>
    </location>
</feature>
<gene>
    <name evidence="2" type="ORF">BN938_1452</name>
</gene>
<dbReference type="NCBIfam" id="TIGR02646">
    <property type="entry name" value="retron system putative HNH endonuclease"/>
    <property type="match status" value="1"/>
</dbReference>
<dbReference type="GO" id="GO:0008270">
    <property type="term" value="F:zinc ion binding"/>
    <property type="evidence" value="ECO:0007669"/>
    <property type="project" value="InterPro"/>
</dbReference>
<dbReference type="GO" id="GO:0004519">
    <property type="term" value="F:endonuclease activity"/>
    <property type="evidence" value="ECO:0007669"/>
    <property type="project" value="InterPro"/>
</dbReference>
<dbReference type="OrthoDB" id="5918473at2"/>
<dbReference type="HOGENOM" id="CLU_1218163_0_0_10"/>
<dbReference type="eggNOG" id="COG1403">
    <property type="taxonomic scope" value="Bacteria"/>
</dbReference>
<sequence>MRPVKKWQPNDDSTPVKILEDYIPYQKAKEDLVKNIGDYCSYCERKLLLDTIHIEHIKCRELYLELETKWTNLLLSCPTCNGTKRTKEVKPEQTHLPDRDNTLLSFSYLEGGVIVVNSSLPETEQSKAKNLIELVGLDRRPGHPKHTSKDKRWEKRMEIWEYANRYIENDTQTIIDLATLSGCWSIWYNVFKDNAQVRKLLIEKFPGTNRDCFNESGEPTALDRDCL</sequence>
<dbReference type="EMBL" id="HG934468">
    <property type="protein sequence ID" value="CDN31539.1"/>
    <property type="molecule type" value="Genomic_DNA"/>
</dbReference>
<protein>
    <submittedName>
        <fullName evidence="2">Hypothetical transmembrane protein</fullName>
    </submittedName>
</protein>
<organism evidence="2 3">
    <name type="scientific">Mucinivorans hirudinis</name>
    <dbReference type="NCBI Taxonomy" id="1433126"/>
    <lineage>
        <taxon>Bacteria</taxon>
        <taxon>Pseudomonadati</taxon>
        <taxon>Bacteroidota</taxon>
        <taxon>Bacteroidia</taxon>
        <taxon>Bacteroidales</taxon>
        <taxon>Rikenellaceae</taxon>
        <taxon>Mucinivorans</taxon>
    </lineage>
</organism>
<dbReference type="Gene3D" id="1.10.30.50">
    <property type="match status" value="1"/>
</dbReference>
<proteinExistence type="predicted"/>
<dbReference type="KEGG" id="rbc:BN938_1452"/>
<name>A0A060RD62_9BACT</name>
<dbReference type="AlphaFoldDB" id="A0A060RD62"/>
<dbReference type="Proteomes" id="UP000027616">
    <property type="component" value="Chromosome I"/>
</dbReference>
<keyword evidence="2" id="KW-0812">Transmembrane</keyword>
<dbReference type="GO" id="GO:0003676">
    <property type="term" value="F:nucleic acid binding"/>
    <property type="evidence" value="ECO:0007669"/>
    <property type="project" value="InterPro"/>
</dbReference>
<accession>A0A060RD62</accession>
<keyword evidence="3" id="KW-1185">Reference proteome</keyword>
<keyword evidence="2" id="KW-0472">Membrane</keyword>
<dbReference type="InterPro" id="IPR002711">
    <property type="entry name" value="HNH"/>
</dbReference>
<evidence type="ECO:0000313" key="2">
    <source>
        <dbReference type="EMBL" id="CDN31539.1"/>
    </source>
</evidence>
<dbReference type="CDD" id="cd00085">
    <property type="entry name" value="HNHc"/>
    <property type="match status" value="1"/>
</dbReference>
<dbReference type="Pfam" id="PF01844">
    <property type="entry name" value="HNH"/>
    <property type="match status" value="1"/>
</dbReference>
<dbReference type="InterPro" id="IPR003615">
    <property type="entry name" value="HNH_nuc"/>
</dbReference>
<dbReference type="InterPro" id="IPR013467">
    <property type="entry name" value="HNH78-like"/>
</dbReference>
<dbReference type="STRING" id="1433126.BN938_1452"/>
<reference evidence="2 3" key="1">
    <citation type="journal article" date="2015" name="Genome Announc.">
        <title>Complete Genome Sequence of the Novel Leech Symbiont Mucinivorans hirudinis M3T.</title>
        <authorList>
            <person name="Nelson M.C."/>
            <person name="Bomar L."/>
            <person name="Graf J."/>
        </authorList>
    </citation>
    <scope>NUCLEOTIDE SEQUENCE [LARGE SCALE GENOMIC DNA]</scope>
    <source>
        <strain evidence="3">M3</strain>
    </source>
</reference>